<reference evidence="2" key="1">
    <citation type="journal article" date="2008" name="ISME J.">
        <title>Genomic patterns of recombination, clonal divergence and environment in marine microbial populations.</title>
        <authorList>
            <person name="Konstantinidis K.T."/>
            <person name="Delong E.F."/>
        </authorList>
    </citation>
    <scope>NUCLEOTIDE SEQUENCE</scope>
</reference>
<feature type="region of interest" description="Disordered" evidence="1">
    <location>
        <begin position="33"/>
        <end position="56"/>
    </location>
</feature>
<dbReference type="AlphaFoldDB" id="B3T8K2"/>
<evidence type="ECO:0000313" key="2">
    <source>
        <dbReference type="EMBL" id="ABZ08911.1"/>
    </source>
</evidence>
<organism evidence="2">
    <name type="scientific">uncultured marine microorganism HF4000_APKG5H11</name>
    <dbReference type="NCBI Taxonomy" id="455550"/>
    <lineage>
        <taxon>unclassified sequences</taxon>
        <taxon>environmental samples</taxon>
    </lineage>
</organism>
<dbReference type="EMBL" id="EU016639">
    <property type="protein sequence ID" value="ABZ08911.1"/>
    <property type="molecule type" value="Genomic_DNA"/>
</dbReference>
<protein>
    <submittedName>
        <fullName evidence="2">Uncharacterized protein</fullName>
    </submittedName>
</protein>
<accession>B3T8K2</accession>
<gene>
    <name evidence="2" type="ORF">ALOHA_HF4000APKG5H11ctg2g29</name>
</gene>
<proteinExistence type="predicted"/>
<evidence type="ECO:0000256" key="1">
    <source>
        <dbReference type="SAM" id="MobiDB-lite"/>
    </source>
</evidence>
<name>B3T8K2_9ZZZZ</name>
<sequence>MRISHACCGDQSWPKRWFDKLTMSAWAGGLTRNWSTRTGGPHPNPLPAREREFLAR</sequence>